<dbReference type="InterPro" id="IPR050469">
    <property type="entry name" value="Diguanylate_Cyclase"/>
</dbReference>
<protein>
    <submittedName>
        <fullName evidence="2">GGDEF domain-containing protein</fullName>
    </submittedName>
</protein>
<evidence type="ECO:0000313" key="2">
    <source>
        <dbReference type="EMBL" id="MBF4693535.1"/>
    </source>
</evidence>
<gene>
    <name evidence="2" type="ORF">ISU02_10405</name>
</gene>
<accession>A0ABR9ZST3</accession>
<dbReference type="InterPro" id="IPR000160">
    <property type="entry name" value="GGDEF_dom"/>
</dbReference>
<dbReference type="Gene3D" id="3.30.70.270">
    <property type="match status" value="1"/>
</dbReference>
<dbReference type="NCBIfam" id="TIGR00254">
    <property type="entry name" value="GGDEF"/>
    <property type="match status" value="1"/>
</dbReference>
<evidence type="ECO:0000313" key="3">
    <source>
        <dbReference type="Proteomes" id="UP000614200"/>
    </source>
</evidence>
<dbReference type="PANTHER" id="PTHR45138">
    <property type="entry name" value="REGULATORY COMPONENTS OF SENSORY TRANSDUCTION SYSTEM"/>
    <property type="match status" value="1"/>
</dbReference>
<dbReference type="SMART" id="SM00267">
    <property type="entry name" value="GGDEF"/>
    <property type="match status" value="1"/>
</dbReference>
<dbReference type="InterPro" id="IPR043128">
    <property type="entry name" value="Rev_trsase/Diguanyl_cyclase"/>
</dbReference>
<evidence type="ECO:0000259" key="1">
    <source>
        <dbReference type="PROSITE" id="PS50887"/>
    </source>
</evidence>
<dbReference type="Pfam" id="PF00990">
    <property type="entry name" value="GGDEF"/>
    <property type="match status" value="1"/>
</dbReference>
<dbReference type="SUPFAM" id="SSF55073">
    <property type="entry name" value="Nucleotide cyclase"/>
    <property type="match status" value="1"/>
</dbReference>
<dbReference type="RefSeq" id="WP_194701780.1">
    <property type="nucleotide sequence ID" value="NZ_JADKNH010000006.1"/>
</dbReference>
<dbReference type="InterPro" id="IPR029787">
    <property type="entry name" value="Nucleotide_cyclase"/>
</dbReference>
<dbReference type="EMBL" id="JADKNH010000006">
    <property type="protein sequence ID" value="MBF4693535.1"/>
    <property type="molecule type" value="Genomic_DNA"/>
</dbReference>
<name>A0ABR9ZST3_9FIRM</name>
<reference evidence="2 3" key="1">
    <citation type="submission" date="2020-11" db="EMBL/GenBank/DDBJ databases">
        <title>Fusibacter basophilias sp. nov.</title>
        <authorList>
            <person name="Qiu D."/>
        </authorList>
    </citation>
    <scope>NUCLEOTIDE SEQUENCE [LARGE SCALE GENOMIC DNA]</scope>
    <source>
        <strain evidence="2 3">Q10-2</strain>
    </source>
</reference>
<organism evidence="2 3">
    <name type="scientific">Fusibacter ferrireducens</name>
    <dbReference type="NCBI Taxonomy" id="2785058"/>
    <lineage>
        <taxon>Bacteria</taxon>
        <taxon>Bacillati</taxon>
        <taxon>Bacillota</taxon>
        <taxon>Clostridia</taxon>
        <taxon>Eubacteriales</taxon>
        <taxon>Eubacteriales Family XII. Incertae Sedis</taxon>
        <taxon>Fusibacter</taxon>
    </lineage>
</organism>
<comment type="caution">
    <text evidence="2">The sequence shown here is derived from an EMBL/GenBank/DDBJ whole genome shotgun (WGS) entry which is preliminary data.</text>
</comment>
<sequence>MNMFDKYQRTTESVKDNISEENRKLTRQLAESRQSFELLKFVHFDKTINLEMLNDIIVGCTGCLYSFMYYLDRTITNLDSDHPIYKLISMNKERLLNHETLFVDYDLIANHTVVVYPVSVSQMISSEFLIHNIILVYPSKFVTDEALEFVKNFMIVNDVLINIVLMREKMYELIETDPLTTLLNRSSWNSNLESIVSSGDPFFIIFIDIDNFKVLNDTYGHQKGDEVLKIAGTWLKNAFRDDDKVYRLGGDEFAVTGKVNVHTIEGLFYKFETLTKKYSHTIKMFLGIDSKISIGALITEKPKDIETIYTRVDALLYESKKKGRDQVHIVSDF</sequence>
<dbReference type="PROSITE" id="PS50887">
    <property type="entry name" value="GGDEF"/>
    <property type="match status" value="1"/>
</dbReference>
<keyword evidence="3" id="KW-1185">Reference proteome</keyword>
<dbReference type="CDD" id="cd01949">
    <property type="entry name" value="GGDEF"/>
    <property type="match status" value="1"/>
</dbReference>
<feature type="domain" description="GGDEF" evidence="1">
    <location>
        <begin position="200"/>
        <end position="332"/>
    </location>
</feature>
<dbReference type="Proteomes" id="UP000614200">
    <property type="component" value="Unassembled WGS sequence"/>
</dbReference>
<proteinExistence type="predicted"/>
<dbReference type="PANTHER" id="PTHR45138:SF25">
    <property type="entry name" value="GGDEF DOMAIN PROTEIN"/>
    <property type="match status" value="1"/>
</dbReference>